<name>A0A8H5LZV3_9AGAR</name>
<protein>
    <submittedName>
        <fullName evidence="2">Uncharacterized protein</fullName>
    </submittedName>
</protein>
<sequence length="590" mass="67217">METRFIASGLLVTGVDAFVTRKGESEYVWTGPFKLTRVRFLYILARYLALVIHVTDISFSIIMVAKFSRAKLVPESFCMSMLVFQSVSSQSMLLVLHSILMLRVFALYNRSVILGALLSFLLIAKFAGVTSMVLHGLITSPRVLRFSGPCLNEMAWTHGHPFENPFVIFIFGELVTQVILHGLAWKRTFWDFRLVSSSRPPLLSVLNRDGFTVFMGIAVAMIAMSVSAVKKGMGVVFVFPTSTQNTKETPHYLLQFNRYIIPLVSLKLTEPDGTICTLMRMVDCLPPSPGALLSSRQNRVELPAELEREIFEVAARAVPGTAVKLAGLCKRSQYWMEWLIYETVVLDYPPARTAAFLRTLVAKPTKFFAERVKNLQLSYSVTLNEAQKILDVCTGLTQLVCWAESCHVHGWLRTYFTPSYISDLTRLSLKLEMLTEAEKIPTFSDEIFQRLTHLEIVLPPPLHIGRLIDWTGLVSLPNLKHLTVGDVFSWDHLYLLPVLRDLLDHSLTLETLVVITKEPQMLEALNVENYDDPRLVIFPRFNWPMDLPTYWQKMYTGQLDSWDLSIEKVKEQRKERNKKEKLLKASEQAS</sequence>
<feature type="transmembrane region" description="Helical" evidence="1">
    <location>
        <begin position="210"/>
        <end position="229"/>
    </location>
</feature>
<gene>
    <name evidence="2" type="ORF">D9757_009938</name>
</gene>
<accession>A0A8H5LZV3</accession>
<feature type="transmembrane region" description="Helical" evidence="1">
    <location>
        <begin position="112"/>
        <end position="138"/>
    </location>
</feature>
<keyword evidence="1" id="KW-0812">Transmembrane</keyword>
<organism evidence="2 3">
    <name type="scientific">Collybiopsis confluens</name>
    <dbReference type="NCBI Taxonomy" id="2823264"/>
    <lineage>
        <taxon>Eukaryota</taxon>
        <taxon>Fungi</taxon>
        <taxon>Dikarya</taxon>
        <taxon>Basidiomycota</taxon>
        <taxon>Agaricomycotina</taxon>
        <taxon>Agaricomycetes</taxon>
        <taxon>Agaricomycetidae</taxon>
        <taxon>Agaricales</taxon>
        <taxon>Marasmiineae</taxon>
        <taxon>Omphalotaceae</taxon>
        <taxon>Collybiopsis</taxon>
    </lineage>
</organism>
<keyword evidence="3" id="KW-1185">Reference proteome</keyword>
<feature type="transmembrane region" description="Helical" evidence="1">
    <location>
        <begin position="166"/>
        <end position="185"/>
    </location>
</feature>
<evidence type="ECO:0000313" key="2">
    <source>
        <dbReference type="EMBL" id="KAF5375489.1"/>
    </source>
</evidence>
<keyword evidence="1" id="KW-1133">Transmembrane helix</keyword>
<proteinExistence type="predicted"/>
<evidence type="ECO:0000313" key="3">
    <source>
        <dbReference type="Proteomes" id="UP000518752"/>
    </source>
</evidence>
<keyword evidence="1" id="KW-0472">Membrane</keyword>
<dbReference type="Proteomes" id="UP000518752">
    <property type="component" value="Unassembled WGS sequence"/>
</dbReference>
<dbReference type="EMBL" id="JAACJN010000097">
    <property type="protein sequence ID" value="KAF5375489.1"/>
    <property type="molecule type" value="Genomic_DNA"/>
</dbReference>
<evidence type="ECO:0000256" key="1">
    <source>
        <dbReference type="SAM" id="Phobius"/>
    </source>
</evidence>
<dbReference type="OrthoDB" id="2913000at2759"/>
<feature type="transmembrane region" description="Helical" evidence="1">
    <location>
        <begin position="41"/>
        <end position="65"/>
    </location>
</feature>
<feature type="transmembrane region" description="Helical" evidence="1">
    <location>
        <begin position="77"/>
        <end position="100"/>
    </location>
</feature>
<reference evidence="2 3" key="1">
    <citation type="journal article" date="2020" name="ISME J.">
        <title>Uncovering the hidden diversity of litter-decomposition mechanisms in mushroom-forming fungi.</title>
        <authorList>
            <person name="Floudas D."/>
            <person name="Bentzer J."/>
            <person name="Ahren D."/>
            <person name="Johansson T."/>
            <person name="Persson P."/>
            <person name="Tunlid A."/>
        </authorList>
    </citation>
    <scope>NUCLEOTIDE SEQUENCE [LARGE SCALE GENOMIC DNA]</scope>
    <source>
        <strain evidence="2 3">CBS 406.79</strain>
    </source>
</reference>
<comment type="caution">
    <text evidence="2">The sequence shown here is derived from an EMBL/GenBank/DDBJ whole genome shotgun (WGS) entry which is preliminary data.</text>
</comment>
<dbReference type="AlphaFoldDB" id="A0A8H5LZV3"/>